<dbReference type="PANTHER" id="PTHR43537">
    <property type="entry name" value="TRANSCRIPTIONAL REGULATOR, GNTR FAMILY"/>
    <property type="match status" value="1"/>
</dbReference>
<dbReference type="GO" id="GO:0003677">
    <property type="term" value="F:DNA binding"/>
    <property type="evidence" value="ECO:0007669"/>
    <property type="project" value="UniProtKB-KW"/>
</dbReference>
<comment type="caution">
    <text evidence="5">The sequence shown here is derived from an EMBL/GenBank/DDBJ whole genome shotgun (WGS) entry which is preliminary data.</text>
</comment>
<dbReference type="InterPro" id="IPR000524">
    <property type="entry name" value="Tscrpt_reg_HTH_GntR"/>
</dbReference>
<dbReference type="Pfam" id="PF07729">
    <property type="entry name" value="FCD"/>
    <property type="match status" value="1"/>
</dbReference>
<dbReference type="SMART" id="SM00895">
    <property type="entry name" value="FCD"/>
    <property type="match status" value="1"/>
</dbReference>
<dbReference type="Gene3D" id="1.20.120.530">
    <property type="entry name" value="GntR ligand-binding domain-like"/>
    <property type="match status" value="1"/>
</dbReference>
<proteinExistence type="predicted"/>
<accession>A0A3B0CE97</accession>
<dbReference type="GO" id="GO:0003700">
    <property type="term" value="F:DNA-binding transcription factor activity"/>
    <property type="evidence" value="ECO:0007669"/>
    <property type="project" value="InterPro"/>
</dbReference>
<dbReference type="InterPro" id="IPR011711">
    <property type="entry name" value="GntR_C"/>
</dbReference>
<dbReference type="EMBL" id="RBAH01000011">
    <property type="protein sequence ID" value="RKN83740.1"/>
    <property type="molecule type" value="Genomic_DNA"/>
</dbReference>
<evidence type="ECO:0000313" key="5">
    <source>
        <dbReference type="EMBL" id="RKN83740.1"/>
    </source>
</evidence>
<feature type="domain" description="HTH gntR-type" evidence="4">
    <location>
        <begin position="12"/>
        <end position="79"/>
    </location>
</feature>
<evidence type="ECO:0000256" key="3">
    <source>
        <dbReference type="ARBA" id="ARBA00023163"/>
    </source>
</evidence>
<dbReference type="OrthoDB" id="9781630at2"/>
<evidence type="ECO:0000313" key="6">
    <source>
        <dbReference type="Proteomes" id="UP000282311"/>
    </source>
</evidence>
<keyword evidence="6" id="KW-1185">Reference proteome</keyword>
<organism evidence="5 6">
    <name type="scientific">Paenibacillus ginsengarvi</name>
    <dbReference type="NCBI Taxonomy" id="400777"/>
    <lineage>
        <taxon>Bacteria</taxon>
        <taxon>Bacillati</taxon>
        <taxon>Bacillota</taxon>
        <taxon>Bacilli</taxon>
        <taxon>Bacillales</taxon>
        <taxon>Paenibacillaceae</taxon>
        <taxon>Paenibacillus</taxon>
    </lineage>
</organism>
<dbReference type="Proteomes" id="UP000282311">
    <property type="component" value="Unassembled WGS sequence"/>
</dbReference>
<dbReference type="InterPro" id="IPR008920">
    <property type="entry name" value="TF_FadR/GntR_C"/>
</dbReference>
<reference evidence="5 6" key="1">
    <citation type="journal article" date="2007" name="Int. J. Syst. Evol. Microbiol.">
        <title>Paenibacillus ginsengarvi sp. nov., isolated from soil from ginseng cultivation.</title>
        <authorList>
            <person name="Yoon M.H."/>
            <person name="Ten L.N."/>
            <person name="Im W.T."/>
        </authorList>
    </citation>
    <scope>NUCLEOTIDE SEQUENCE [LARGE SCALE GENOMIC DNA]</scope>
    <source>
        <strain evidence="5 6">KCTC 13059</strain>
    </source>
</reference>
<dbReference type="PRINTS" id="PR00035">
    <property type="entry name" value="HTHGNTR"/>
</dbReference>
<keyword evidence="3" id="KW-0804">Transcription</keyword>
<dbReference type="InterPro" id="IPR036390">
    <property type="entry name" value="WH_DNA-bd_sf"/>
</dbReference>
<keyword evidence="2" id="KW-0238">DNA-binding</keyword>
<evidence type="ECO:0000256" key="1">
    <source>
        <dbReference type="ARBA" id="ARBA00023015"/>
    </source>
</evidence>
<dbReference type="RefSeq" id="WP_120748284.1">
    <property type="nucleotide sequence ID" value="NZ_RBAH01000011.1"/>
</dbReference>
<dbReference type="InterPro" id="IPR036388">
    <property type="entry name" value="WH-like_DNA-bd_sf"/>
</dbReference>
<dbReference type="PANTHER" id="PTHR43537:SF5">
    <property type="entry name" value="UXU OPERON TRANSCRIPTIONAL REGULATOR"/>
    <property type="match status" value="1"/>
</dbReference>
<evidence type="ECO:0000259" key="4">
    <source>
        <dbReference type="PROSITE" id="PS50949"/>
    </source>
</evidence>
<keyword evidence="1" id="KW-0805">Transcription regulation</keyword>
<dbReference type="Pfam" id="PF00392">
    <property type="entry name" value="GntR"/>
    <property type="match status" value="1"/>
</dbReference>
<name>A0A3B0CE97_9BACL</name>
<sequence>MSKFQFKSQENLSLRQKVAADIRDAIIQGSLKPGEKLKEQEISEQMGISRGPIREALRDLEAMGLVTCLPYKETVVADVTKEEIVDMLIPIRLKLELYSIKYNLDRYDSHFFDTLNEAIARMDRHAADNDIAGLVEEDIQFHEHIILWTESSYTQQIWLGIVNRLRLHFMKNTLHFTDLSRVPNDHRALVDALGTKDLGIITSAWEKHIEDDDCLLYL</sequence>
<evidence type="ECO:0000256" key="2">
    <source>
        <dbReference type="ARBA" id="ARBA00023125"/>
    </source>
</evidence>
<dbReference type="Gene3D" id="1.10.10.10">
    <property type="entry name" value="Winged helix-like DNA-binding domain superfamily/Winged helix DNA-binding domain"/>
    <property type="match status" value="1"/>
</dbReference>
<dbReference type="AlphaFoldDB" id="A0A3B0CE97"/>
<dbReference type="CDD" id="cd07377">
    <property type="entry name" value="WHTH_GntR"/>
    <property type="match status" value="1"/>
</dbReference>
<dbReference type="SUPFAM" id="SSF48008">
    <property type="entry name" value="GntR ligand-binding domain-like"/>
    <property type="match status" value="1"/>
</dbReference>
<gene>
    <name evidence="5" type="ORF">D7M11_16210</name>
</gene>
<dbReference type="SMART" id="SM00345">
    <property type="entry name" value="HTH_GNTR"/>
    <property type="match status" value="1"/>
</dbReference>
<protein>
    <submittedName>
        <fullName evidence="5">GntR family transcriptional regulator</fullName>
    </submittedName>
</protein>
<dbReference type="PROSITE" id="PS50949">
    <property type="entry name" value="HTH_GNTR"/>
    <property type="match status" value="1"/>
</dbReference>
<dbReference type="SUPFAM" id="SSF46785">
    <property type="entry name" value="Winged helix' DNA-binding domain"/>
    <property type="match status" value="1"/>
</dbReference>